<keyword evidence="10" id="KW-0482">Metalloprotease</keyword>
<evidence type="ECO:0000256" key="6">
    <source>
        <dbReference type="ARBA" id="ARBA00022670"/>
    </source>
</evidence>
<dbReference type="CDD" id="cd06906">
    <property type="entry name" value="M14_Nna1"/>
    <property type="match status" value="1"/>
</dbReference>
<dbReference type="FunCoup" id="A0A7M7N9D8">
    <property type="interactions" value="663"/>
</dbReference>
<evidence type="ECO:0000256" key="12">
    <source>
        <dbReference type="ARBA" id="ARBA00026108"/>
    </source>
</evidence>
<dbReference type="SUPFAM" id="SSF48371">
    <property type="entry name" value="ARM repeat"/>
    <property type="match status" value="1"/>
</dbReference>
<feature type="region of interest" description="Disordered" evidence="14">
    <location>
        <begin position="730"/>
        <end position="749"/>
    </location>
</feature>
<feature type="compositionally biased region" description="Low complexity" evidence="14">
    <location>
        <begin position="1204"/>
        <end position="1221"/>
    </location>
</feature>
<dbReference type="SUPFAM" id="SSF53187">
    <property type="entry name" value="Zn-dependent exopeptidases"/>
    <property type="match status" value="1"/>
</dbReference>
<evidence type="ECO:0000256" key="10">
    <source>
        <dbReference type="ARBA" id="ARBA00023049"/>
    </source>
</evidence>
<dbReference type="InterPro" id="IPR016024">
    <property type="entry name" value="ARM-type_fold"/>
</dbReference>
<feature type="compositionally biased region" description="Basic residues" evidence="14">
    <location>
        <begin position="567"/>
        <end position="580"/>
    </location>
</feature>
<dbReference type="OrthoDB" id="10253041at2759"/>
<dbReference type="Pfam" id="PF00246">
    <property type="entry name" value="Peptidase_M14"/>
    <property type="match status" value="1"/>
</dbReference>
<feature type="compositionally biased region" description="Acidic residues" evidence="14">
    <location>
        <begin position="1303"/>
        <end position="1315"/>
    </location>
</feature>
<comment type="catalytic activity">
    <reaction evidence="11">
        <text>C-terminal L-alpha-aminoacyl-L-glutamyl-L-glutamyl-[tubulin] + H2O = C-terminal L-alpha-aminoacyl-L-glutamyl-[tubulin] + L-glutamate</text>
        <dbReference type="Rhea" id="RHEA:63792"/>
        <dbReference type="Rhea" id="RHEA-COMP:16435"/>
        <dbReference type="Rhea" id="RHEA-COMP:16436"/>
        <dbReference type="ChEBI" id="CHEBI:15377"/>
        <dbReference type="ChEBI" id="CHEBI:29985"/>
        <dbReference type="ChEBI" id="CHEBI:149555"/>
        <dbReference type="ChEBI" id="CHEBI:149556"/>
        <dbReference type="EC" id="3.4.17.24"/>
    </reaction>
    <physiologicalReaction direction="left-to-right" evidence="11">
        <dbReference type="Rhea" id="RHEA:63793"/>
    </physiologicalReaction>
</comment>
<dbReference type="RefSeq" id="XP_030833254.1">
    <property type="nucleotide sequence ID" value="XM_030977394.1"/>
</dbReference>
<dbReference type="GO" id="GO:0005737">
    <property type="term" value="C:cytoplasm"/>
    <property type="evidence" value="ECO:0000318"/>
    <property type="project" value="GO_Central"/>
</dbReference>
<dbReference type="GO" id="GO:0006508">
    <property type="term" value="P:proteolysis"/>
    <property type="evidence" value="ECO:0007669"/>
    <property type="project" value="UniProtKB-KW"/>
</dbReference>
<dbReference type="GO" id="GO:0015631">
    <property type="term" value="F:tubulin binding"/>
    <property type="evidence" value="ECO:0000318"/>
    <property type="project" value="GO_Central"/>
</dbReference>
<reference evidence="16" key="2">
    <citation type="submission" date="2021-01" db="UniProtKB">
        <authorList>
            <consortium name="EnsemblMetazoa"/>
        </authorList>
    </citation>
    <scope>IDENTIFICATION</scope>
</reference>
<feature type="compositionally biased region" description="Acidic residues" evidence="14">
    <location>
        <begin position="1265"/>
        <end position="1281"/>
    </location>
</feature>
<evidence type="ECO:0000256" key="9">
    <source>
        <dbReference type="ARBA" id="ARBA00022833"/>
    </source>
</evidence>
<dbReference type="PANTHER" id="PTHR12756">
    <property type="entry name" value="CYTOSOLIC CARBOXYPEPTIDASE"/>
    <property type="match status" value="1"/>
</dbReference>
<dbReference type="Proteomes" id="UP000007110">
    <property type="component" value="Unassembled WGS sequence"/>
</dbReference>
<comment type="subcellular location">
    <subcellularLocation>
        <location evidence="2">Cytoplasm</location>
    </subcellularLocation>
</comment>
<feature type="compositionally biased region" description="Basic and acidic residues" evidence="14">
    <location>
        <begin position="1239"/>
        <end position="1261"/>
    </location>
</feature>
<feature type="region of interest" description="Disordered" evidence="14">
    <location>
        <begin position="544"/>
        <end position="588"/>
    </location>
</feature>
<keyword evidence="6" id="KW-0645">Protease</keyword>
<dbReference type="Gene3D" id="2.60.40.3120">
    <property type="match status" value="1"/>
</dbReference>
<comment type="similarity">
    <text evidence="3 13">Belongs to the peptidase M14 family.</text>
</comment>
<feature type="active site" description="Proton donor/acceptor" evidence="13">
    <location>
        <position position="1151"/>
    </location>
</feature>
<keyword evidence="7" id="KW-0479">Metal-binding</keyword>
<dbReference type="Pfam" id="PF25571">
    <property type="entry name" value="TPR_CCP1_N"/>
    <property type="match status" value="1"/>
</dbReference>
<evidence type="ECO:0000259" key="15">
    <source>
        <dbReference type="PROSITE" id="PS52035"/>
    </source>
</evidence>
<evidence type="ECO:0000256" key="8">
    <source>
        <dbReference type="ARBA" id="ARBA00022801"/>
    </source>
</evidence>
<evidence type="ECO:0000313" key="17">
    <source>
        <dbReference type="Proteomes" id="UP000007110"/>
    </source>
</evidence>
<feature type="region of interest" description="Disordered" evidence="14">
    <location>
        <begin position="354"/>
        <end position="408"/>
    </location>
</feature>
<feature type="compositionally biased region" description="Acidic residues" evidence="14">
    <location>
        <begin position="1225"/>
        <end position="1238"/>
    </location>
</feature>
<evidence type="ECO:0000256" key="2">
    <source>
        <dbReference type="ARBA" id="ARBA00004496"/>
    </source>
</evidence>
<feature type="region of interest" description="Disordered" evidence="14">
    <location>
        <begin position="427"/>
        <end position="463"/>
    </location>
</feature>
<feature type="compositionally biased region" description="Acidic residues" evidence="14">
    <location>
        <begin position="362"/>
        <end position="382"/>
    </location>
</feature>
<protein>
    <recommendedName>
        <fullName evidence="12">tubulin-glutamate carboxypeptidase</fullName>
        <ecNumber evidence="12">3.4.17.24</ecNumber>
    </recommendedName>
</protein>
<dbReference type="EC" id="3.4.17.24" evidence="12"/>
<dbReference type="EnsemblMetazoa" id="XM_030977394">
    <property type="protein sequence ID" value="XP_030833254"/>
    <property type="gene ID" value="LOC592418"/>
</dbReference>
<feature type="region of interest" description="Disordered" evidence="14">
    <location>
        <begin position="1202"/>
        <end position="1288"/>
    </location>
</feature>
<keyword evidence="4" id="KW-0963">Cytoplasm</keyword>
<evidence type="ECO:0000256" key="1">
    <source>
        <dbReference type="ARBA" id="ARBA00001947"/>
    </source>
</evidence>
<dbReference type="InterPro" id="IPR011989">
    <property type="entry name" value="ARM-like"/>
</dbReference>
<keyword evidence="17" id="KW-1185">Reference proteome</keyword>
<dbReference type="Gene3D" id="1.25.10.10">
    <property type="entry name" value="Leucine-rich Repeat Variant"/>
    <property type="match status" value="1"/>
</dbReference>
<dbReference type="InterPro" id="IPR033852">
    <property type="entry name" value="CBPC1/4"/>
</dbReference>
<feature type="region of interest" description="Disordered" evidence="14">
    <location>
        <begin position="1302"/>
        <end position="1327"/>
    </location>
</feature>
<reference evidence="17" key="1">
    <citation type="submission" date="2015-02" db="EMBL/GenBank/DDBJ databases">
        <title>Genome sequencing for Strongylocentrotus purpuratus.</title>
        <authorList>
            <person name="Murali S."/>
            <person name="Liu Y."/>
            <person name="Vee V."/>
            <person name="English A."/>
            <person name="Wang M."/>
            <person name="Skinner E."/>
            <person name="Han Y."/>
            <person name="Muzny D.M."/>
            <person name="Worley K.C."/>
            <person name="Gibbs R.A."/>
        </authorList>
    </citation>
    <scope>NUCLEOTIDE SEQUENCE</scope>
</reference>
<dbReference type="KEGG" id="spu:592418"/>
<proteinExistence type="inferred from homology"/>
<dbReference type="PANTHER" id="PTHR12756:SF11">
    <property type="entry name" value="CYTOSOLIC CARBOXYPEPTIDASE 1"/>
    <property type="match status" value="1"/>
</dbReference>
<dbReference type="PROSITE" id="PS52035">
    <property type="entry name" value="PEPTIDASE_M14"/>
    <property type="match status" value="1"/>
</dbReference>
<keyword evidence="5" id="KW-0121">Carboxypeptidase</keyword>
<evidence type="ECO:0000256" key="11">
    <source>
        <dbReference type="ARBA" id="ARBA00024524"/>
    </source>
</evidence>
<accession>A0A7M7N9D8</accession>
<evidence type="ECO:0000256" key="7">
    <source>
        <dbReference type="ARBA" id="ARBA00022723"/>
    </source>
</evidence>
<dbReference type="InterPro" id="IPR050821">
    <property type="entry name" value="Cytosolic_carboxypeptidase"/>
</dbReference>
<evidence type="ECO:0000256" key="13">
    <source>
        <dbReference type="PROSITE-ProRule" id="PRU01379"/>
    </source>
</evidence>
<dbReference type="InterPro" id="IPR040626">
    <property type="entry name" value="Pepdidase_M14_N"/>
</dbReference>
<keyword evidence="8" id="KW-0378">Hydrolase</keyword>
<dbReference type="InParanoid" id="A0A7M7N9D8"/>
<sequence length="1327" mass="148150">MSKAKVEKTVYTVPGSRMTTMLYSLDKLNSTSSEDVDQLRYITAKIQHCLKDHEKVRKEVMSKATNGLEILFSTLESSKDSQVSLNVTYSLQELLQSVKRAQSMVARGATQVLLTALGTASKQQPTCEELIVGLHQVMAKVGPKDRKFGVKARLSGALPITLAIVRVNTGNLDLVQPMVQVLKIYSTNSVNSSHLGKAGAVSSLLKIISVCGKRHHPALRSALEALSLLVKSKSNSARAIGQGGMPILVHAFCEWQKTDVRNRHISIRKGILNVIKNITTLKSGKKTFADCDGIKVLFSAAVSMANSSSKDVETIVNLICIILRKCFPKNRLPVPTIRSSVSFSLPIVPEGHALLQPTNGDDVIDESDDQDDDVSSGDENKEEEPQKGEAVEEGDKQMASETQQRTPEDLATYLKFFPELVDFEEHMTEPEEGELEDASSQRPGTTIHIPTAKSDLPRGSSRMGATTQNLRENRFSLPNLSKYGSLVTNYPSSDDANVDIAKHQGRQGPGKANSNAWFSQDNDDSTFAGHFNLGGSAMNTDLSSDSVPSSFRTTNPRVSAKQSRSVHNLRRSHSPTKGTKHGNGFKYTSPERHVTAHALWGIGDEHPTESIEFVRSSMTISRMTLRSPTDVPSSNNEMLMTEEVSLDEVKPDMYGDTLAKTKRVLPFRRIAHPEIHGHSTGDLVEEFYDKPASVQRCLVFEDIDRMIHPHKVIEKTVYDLDELMKNGATRFTPTNHGAHNSRSGADGESQSLSFNSLFECGNLRRAIQVRKHEYDLILRSDINSNHHHQWFYFEISGMQAGVRHRFNIINCEKANSQFNYGMQPVMYSVHEAMEGSPHWERVGSEIAYYKNNYSRSTAATGGQKGKTYFTFAFTLTFKHDKDICYLAYHYPFTYTTLQVHLSKLQASLGEFSDIYYRKQSLCLSLGGNECPVLTITANPTTLDKEGVLQFRCRRYLFLSARVHPGESNSSYIMKGTLKFLMSTHPTAQALREIFIFKIVPMLNPDGVINGSHRCSLSGEDLNRRWLQPIKELHPTIYHTKGLLQYLKLIERSPLVYCDFHGHSRKKNVFMYGNSAAMSHSPEDLIKFGIPSGVSGAKVEDTSYKTLPRILSSIAPAFSHSNCSFAVDKGKESAARVVVWREIGVARSYTMESTYCGFDQGKYKGLQVTTAMLEEMGQHFCEGLYKLARRFEATGTAHRHLYNHTSSVTDPSSSGVSSTYPSAQPMEDEDEEDGDEFFGEMEKAPACERKRSHLMTDLKEELTPSENEEDDEDEVEEEEEGDVVFVYGLDDDSIPKIDRKVVEEMEEREEEEEEDYGYPKDSIVGGPV</sequence>
<dbReference type="GO" id="GO:0008270">
    <property type="term" value="F:zinc ion binding"/>
    <property type="evidence" value="ECO:0007669"/>
    <property type="project" value="InterPro"/>
</dbReference>
<comment type="cofactor">
    <cofactor evidence="1">
        <name>Zn(2+)</name>
        <dbReference type="ChEBI" id="CHEBI:29105"/>
    </cofactor>
</comment>
<dbReference type="OMA" id="LEYNMPS"/>
<evidence type="ECO:0000256" key="5">
    <source>
        <dbReference type="ARBA" id="ARBA00022645"/>
    </source>
</evidence>
<feature type="domain" description="Peptidase M14" evidence="15">
    <location>
        <begin position="890"/>
        <end position="1187"/>
    </location>
</feature>
<feature type="compositionally biased region" description="Basic and acidic residues" evidence="14">
    <location>
        <begin position="383"/>
        <end position="398"/>
    </location>
</feature>
<dbReference type="FunFam" id="2.60.40.3120:FF:000001">
    <property type="entry name" value="cytosolic carboxypeptidase 1 isoform X1"/>
    <property type="match status" value="1"/>
</dbReference>
<keyword evidence="9" id="KW-0862">Zinc</keyword>
<dbReference type="GO" id="GO:0015630">
    <property type="term" value="C:microtubule cytoskeleton"/>
    <property type="evidence" value="ECO:0000318"/>
    <property type="project" value="GO_Central"/>
</dbReference>
<dbReference type="Gene3D" id="3.40.630.10">
    <property type="entry name" value="Zn peptidases"/>
    <property type="match status" value="1"/>
</dbReference>
<name>A0A7M7N9D8_STRPU</name>
<evidence type="ECO:0000256" key="4">
    <source>
        <dbReference type="ARBA" id="ARBA00022490"/>
    </source>
</evidence>
<evidence type="ECO:0000313" key="16">
    <source>
        <dbReference type="EnsemblMetazoa" id="XP_030833254"/>
    </source>
</evidence>
<organism evidence="16 17">
    <name type="scientific">Strongylocentrotus purpuratus</name>
    <name type="common">Purple sea urchin</name>
    <dbReference type="NCBI Taxonomy" id="7668"/>
    <lineage>
        <taxon>Eukaryota</taxon>
        <taxon>Metazoa</taxon>
        <taxon>Echinodermata</taxon>
        <taxon>Eleutherozoa</taxon>
        <taxon>Echinozoa</taxon>
        <taxon>Echinoidea</taxon>
        <taxon>Euechinoidea</taxon>
        <taxon>Echinacea</taxon>
        <taxon>Camarodonta</taxon>
        <taxon>Echinidea</taxon>
        <taxon>Strongylocentrotidae</taxon>
        <taxon>Strongylocentrotus</taxon>
    </lineage>
</organism>
<feature type="compositionally biased region" description="Polar residues" evidence="14">
    <location>
        <begin position="544"/>
        <end position="566"/>
    </location>
</feature>
<dbReference type="GeneID" id="592418"/>
<dbReference type="GO" id="GO:0004181">
    <property type="term" value="F:metallocarboxypeptidase activity"/>
    <property type="evidence" value="ECO:0000318"/>
    <property type="project" value="GO_Central"/>
</dbReference>
<evidence type="ECO:0000256" key="3">
    <source>
        <dbReference type="ARBA" id="ARBA00005988"/>
    </source>
</evidence>
<dbReference type="Pfam" id="PF18027">
    <property type="entry name" value="Pepdidase_M14_N"/>
    <property type="match status" value="1"/>
</dbReference>
<evidence type="ECO:0000256" key="14">
    <source>
        <dbReference type="SAM" id="MobiDB-lite"/>
    </source>
</evidence>
<dbReference type="InterPro" id="IPR000834">
    <property type="entry name" value="Peptidase_M14"/>
</dbReference>